<accession>A0A7R7IYL7</accession>
<reference evidence="1 2" key="1">
    <citation type="submission" date="2020-06" db="EMBL/GenBank/DDBJ databases">
        <title>Interaction of electrochemicaly active bacteria, Geobacter bremensis R4 on different carbon anode.</title>
        <authorList>
            <person name="Meng L."/>
            <person name="Yoshida N."/>
        </authorList>
    </citation>
    <scope>NUCLEOTIDE SEQUENCE [LARGE SCALE GENOMIC DNA]</scope>
    <source>
        <strain evidence="1 2">R4</strain>
    </source>
</reference>
<dbReference type="AlphaFoldDB" id="A0A7R7IYL7"/>
<gene>
    <name evidence="1" type="ORF">GEOBRER4_n1615</name>
</gene>
<proteinExistence type="predicted"/>
<evidence type="ECO:0000313" key="2">
    <source>
        <dbReference type="Proteomes" id="UP000515472"/>
    </source>
</evidence>
<keyword evidence="2" id="KW-1185">Reference proteome</keyword>
<name>A0A7R7IYL7_9BACT</name>
<dbReference type="Proteomes" id="UP000515472">
    <property type="component" value="Chromosome"/>
</dbReference>
<evidence type="ECO:0000313" key="1">
    <source>
        <dbReference type="EMBL" id="BCO11324.1"/>
    </source>
</evidence>
<sequence length="33" mass="3791">MKICTSGTNGAEVSSGLSRQYKYEWKLIKVEKR</sequence>
<protein>
    <submittedName>
        <fullName evidence="1">Uncharacterized protein</fullName>
    </submittedName>
</protein>
<dbReference type="EMBL" id="AP023213">
    <property type="protein sequence ID" value="BCO11324.1"/>
    <property type="molecule type" value="Genomic_DNA"/>
</dbReference>
<organism evidence="1 2">
    <name type="scientific">Citrifermentans bremense</name>
    <dbReference type="NCBI Taxonomy" id="60035"/>
    <lineage>
        <taxon>Bacteria</taxon>
        <taxon>Pseudomonadati</taxon>
        <taxon>Thermodesulfobacteriota</taxon>
        <taxon>Desulfuromonadia</taxon>
        <taxon>Geobacterales</taxon>
        <taxon>Geobacteraceae</taxon>
        <taxon>Citrifermentans</taxon>
    </lineage>
</organism>